<dbReference type="SMART" id="SM00448">
    <property type="entry name" value="REC"/>
    <property type="match status" value="1"/>
</dbReference>
<accession>A0A563END2</accession>
<dbReference type="OrthoDB" id="4225296at2"/>
<sequence length="135" mass="14004">MVICEPGGTVDTTKVRVLIADDDRNIAGALCALLENEPDLSVVAVASDVDETIALAELHVPAVAVLDVRMPGGGGVHAARELRRVAPATKLMAFSAYLDDATIADIMAAGVSEYLIKGAPNDQIVAVIRRLGLSA</sequence>
<gene>
    <name evidence="4" type="ORF">FKR81_29615</name>
</gene>
<dbReference type="GO" id="GO:0003677">
    <property type="term" value="F:DNA binding"/>
    <property type="evidence" value="ECO:0007669"/>
    <property type="project" value="UniProtKB-KW"/>
</dbReference>
<feature type="modified residue" description="4-aspartylphosphate" evidence="2">
    <location>
        <position position="67"/>
    </location>
</feature>
<evidence type="ECO:0000313" key="4">
    <source>
        <dbReference type="EMBL" id="TWP48141.1"/>
    </source>
</evidence>
<keyword evidence="1" id="KW-0238">DNA-binding</keyword>
<evidence type="ECO:0000256" key="1">
    <source>
        <dbReference type="ARBA" id="ARBA00023125"/>
    </source>
</evidence>
<evidence type="ECO:0000259" key="3">
    <source>
        <dbReference type="PROSITE" id="PS50110"/>
    </source>
</evidence>
<protein>
    <submittedName>
        <fullName evidence="4">Response regulator transcription factor</fullName>
    </submittedName>
</protein>
<name>A0A563END2_9PSEU</name>
<dbReference type="GO" id="GO:0000160">
    <property type="term" value="P:phosphorelay signal transduction system"/>
    <property type="evidence" value="ECO:0007669"/>
    <property type="project" value="InterPro"/>
</dbReference>
<dbReference type="InterPro" id="IPR058245">
    <property type="entry name" value="NreC/VraR/RcsB-like_REC"/>
</dbReference>
<dbReference type="InterPro" id="IPR011006">
    <property type="entry name" value="CheY-like_superfamily"/>
</dbReference>
<dbReference type="Gene3D" id="3.40.50.2300">
    <property type="match status" value="1"/>
</dbReference>
<proteinExistence type="predicted"/>
<dbReference type="AlphaFoldDB" id="A0A563END2"/>
<reference evidence="4 5" key="1">
    <citation type="submission" date="2019-07" db="EMBL/GenBank/DDBJ databases">
        <title>Lentzea xizangensis sp. nov., isolated from Qinghai-Tibetan Plateau Soils.</title>
        <authorList>
            <person name="Huang J."/>
        </authorList>
    </citation>
    <scope>NUCLEOTIDE SEQUENCE [LARGE SCALE GENOMIC DNA]</scope>
    <source>
        <strain evidence="4 5">FXJ1.1311</strain>
    </source>
</reference>
<dbReference type="SUPFAM" id="SSF52172">
    <property type="entry name" value="CheY-like"/>
    <property type="match status" value="1"/>
</dbReference>
<dbReference type="EMBL" id="VOBR01000022">
    <property type="protein sequence ID" value="TWP48141.1"/>
    <property type="molecule type" value="Genomic_DNA"/>
</dbReference>
<keyword evidence="2" id="KW-0597">Phosphoprotein</keyword>
<dbReference type="PANTHER" id="PTHR43214">
    <property type="entry name" value="TWO-COMPONENT RESPONSE REGULATOR"/>
    <property type="match status" value="1"/>
</dbReference>
<keyword evidence="5" id="KW-1185">Reference proteome</keyword>
<feature type="domain" description="Response regulatory" evidence="3">
    <location>
        <begin position="16"/>
        <end position="132"/>
    </location>
</feature>
<organism evidence="4 5">
    <name type="scientific">Lentzea tibetensis</name>
    <dbReference type="NCBI Taxonomy" id="2591470"/>
    <lineage>
        <taxon>Bacteria</taxon>
        <taxon>Bacillati</taxon>
        <taxon>Actinomycetota</taxon>
        <taxon>Actinomycetes</taxon>
        <taxon>Pseudonocardiales</taxon>
        <taxon>Pseudonocardiaceae</taxon>
        <taxon>Lentzea</taxon>
    </lineage>
</organism>
<dbReference type="Proteomes" id="UP000316639">
    <property type="component" value="Unassembled WGS sequence"/>
</dbReference>
<comment type="caution">
    <text evidence="4">The sequence shown here is derived from an EMBL/GenBank/DDBJ whole genome shotgun (WGS) entry which is preliminary data.</text>
</comment>
<dbReference type="Pfam" id="PF00072">
    <property type="entry name" value="Response_reg"/>
    <property type="match status" value="1"/>
</dbReference>
<evidence type="ECO:0000256" key="2">
    <source>
        <dbReference type="PROSITE-ProRule" id="PRU00169"/>
    </source>
</evidence>
<dbReference type="PROSITE" id="PS50110">
    <property type="entry name" value="RESPONSE_REGULATORY"/>
    <property type="match status" value="1"/>
</dbReference>
<evidence type="ECO:0000313" key="5">
    <source>
        <dbReference type="Proteomes" id="UP000316639"/>
    </source>
</evidence>
<dbReference type="CDD" id="cd17535">
    <property type="entry name" value="REC_NarL-like"/>
    <property type="match status" value="1"/>
</dbReference>
<dbReference type="InterPro" id="IPR039420">
    <property type="entry name" value="WalR-like"/>
</dbReference>
<dbReference type="InterPro" id="IPR001789">
    <property type="entry name" value="Sig_transdc_resp-reg_receiver"/>
</dbReference>